<dbReference type="OrthoDB" id="107608at2157"/>
<dbReference type="GeneID" id="97547473"/>
<protein>
    <recommendedName>
        <fullName evidence="4 9">Prefoldin subunit beta</fullName>
    </recommendedName>
    <alternativeName>
        <fullName evidence="8 9">GimC subunit beta</fullName>
    </alternativeName>
</protein>
<keyword evidence="10" id="KW-0175">Coiled coil</keyword>
<keyword evidence="6 9" id="KW-0143">Chaperone</keyword>
<name>A0A2V2N376_9EURY</name>
<dbReference type="RefSeq" id="WP_109970015.1">
    <property type="nucleotide sequence ID" value="NZ_CP176093.1"/>
</dbReference>
<evidence type="ECO:0000256" key="9">
    <source>
        <dbReference type="HAMAP-Rule" id="MF_00307"/>
    </source>
</evidence>
<dbReference type="Gene3D" id="1.10.287.370">
    <property type="match status" value="1"/>
</dbReference>
<dbReference type="PANTHER" id="PTHR20903">
    <property type="entry name" value="PREFOLDIN SUBUNIT 1-RELATED"/>
    <property type="match status" value="1"/>
</dbReference>
<dbReference type="HAMAP" id="MF_00307">
    <property type="entry name" value="PfdB"/>
    <property type="match status" value="1"/>
</dbReference>
<keyword evidence="5 9" id="KW-0963">Cytoplasm</keyword>
<comment type="subunit">
    <text evidence="3 9">Heterohexamer of two alpha and four beta subunits.</text>
</comment>
<dbReference type="GO" id="GO:0016272">
    <property type="term" value="C:prefoldin complex"/>
    <property type="evidence" value="ECO:0007669"/>
    <property type="project" value="UniProtKB-UniRule"/>
</dbReference>
<dbReference type="Proteomes" id="UP000245657">
    <property type="component" value="Unassembled WGS sequence"/>
</dbReference>
<dbReference type="InterPro" id="IPR002777">
    <property type="entry name" value="PFD_beta-like"/>
</dbReference>
<evidence type="ECO:0000256" key="8">
    <source>
        <dbReference type="ARBA" id="ARBA00033461"/>
    </source>
</evidence>
<evidence type="ECO:0000256" key="4">
    <source>
        <dbReference type="ARBA" id="ARBA00016304"/>
    </source>
</evidence>
<evidence type="ECO:0000256" key="7">
    <source>
        <dbReference type="ARBA" id="ARBA00025077"/>
    </source>
</evidence>
<feature type="coiled-coil region" evidence="10">
    <location>
        <begin position="8"/>
        <end position="109"/>
    </location>
</feature>
<dbReference type="CDD" id="cd23162">
    <property type="entry name" value="Prefoldin_beta_GimC"/>
    <property type="match status" value="1"/>
</dbReference>
<sequence length="120" mass="13631">MNSIPPKVQNQINMLQQLQQQLQTVVNQKNQYELAAQEARRAKEELGDAPEGAAVYMTVGTIVIEKPREQVLEKLNEKVETFEVRIKSIERQEKALQEKFEKLQAQVRQVLDGGSTPEAA</sequence>
<evidence type="ECO:0000256" key="6">
    <source>
        <dbReference type="ARBA" id="ARBA00023186"/>
    </source>
</evidence>
<evidence type="ECO:0000256" key="3">
    <source>
        <dbReference type="ARBA" id="ARBA00011716"/>
    </source>
</evidence>
<dbReference type="InterPro" id="IPR009053">
    <property type="entry name" value="Prefoldin"/>
</dbReference>
<dbReference type="GO" id="GO:0005737">
    <property type="term" value="C:cytoplasm"/>
    <property type="evidence" value="ECO:0007669"/>
    <property type="project" value="UniProtKB-SubCell"/>
</dbReference>
<proteinExistence type="inferred from homology"/>
<evidence type="ECO:0000256" key="2">
    <source>
        <dbReference type="ARBA" id="ARBA00008045"/>
    </source>
</evidence>
<reference evidence="11 12" key="1">
    <citation type="submission" date="2018-05" db="EMBL/GenBank/DDBJ databases">
        <title>Draft genome of Methanospirillum lacunae Ki8-1.</title>
        <authorList>
            <person name="Dueholm M.S."/>
            <person name="Nielsen P.H."/>
            <person name="Bakmann L.F."/>
            <person name="Otzen D.E."/>
        </authorList>
    </citation>
    <scope>NUCLEOTIDE SEQUENCE [LARGE SCALE GENOMIC DNA]</scope>
    <source>
        <strain evidence="11 12">Ki8-1</strain>
    </source>
</reference>
<evidence type="ECO:0000313" key="12">
    <source>
        <dbReference type="Proteomes" id="UP000245657"/>
    </source>
</evidence>
<dbReference type="SUPFAM" id="SSF46579">
    <property type="entry name" value="Prefoldin"/>
    <property type="match status" value="1"/>
</dbReference>
<accession>A0A2V2N376</accession>
<comment type="subcellular location">
    <subcellularLocation>
        <location evidence="1 9">Cytoplasm</location>
    </subcellularLocation>
</comment>
<comment type="function">
    <text evidence="7 9">Molecular chaperone capable of stabilizing a range of proteins. Seems to fulfill an ATP-independent, HSP70-like function in archaeal de novo protein folding.</text>
</comment>
<dbReference type="Pfam" id="PF01920">
    <property type="entry name" value="Prefoldin_2"/>
    <property type="match status" value="1"/>
</dbReference>
<evidence type="ECO:0000313" key="11">
    <source>
        <dbReference type="EMBL" id="PWR69951.1"/>
    </source>
</evidence>
<dbReference type="GO" id="GO:0051082">
    <property type="term" value="F:unfolded protein binding"/>
    <property type="evidence" value="ECO:0007669"/>
    <property type="project" value="UniProtKB-UniRule"/>
</dbReference>
<evidence type="ECO:0000256" key="10">
    <source>
        <dbReference type="SAM" id="Coils"/>
    </source>
</evidence>
<keyword evidence="12" id="KW-1185">Reference proteome</keyword>
<comment type="similarity">
    <text evidence="2 9">Belongs to the prefoldin subunit beta family.</text>
</comment>
<dbReference type="GO" id="GO:0044183">
    <property type="term" value="F:protein folding chaperone"/>
    <property type="evidence" value="ECO:0007669"/>
    <property type="project" value="TreeGrafter"/>
</dbReference>
<comment type="caution">
    <text evidence="11">The sequence shown here is derived from an EMBL/GenBank/DDBJ whole genome shotgun (WGS) entry which is preliminary data.</text>
</comment>
<evidence type="ECO:0000256" key="1">
    <source>
        <dbReference type="ARBA" id="ARBA00004496"/>
    </source>
</evidence>
<gene>
    <name evidence="9" type="primary">pfdB</name>
    <name evidence="11" type="ORF">DK846_16090</name>
</gene>
<dbReference type="NCBIfam" id="TIGR02338">
    <property type="entry name" value="gimC_beta"/>
    <property type="match status" value="1"/>
</dbReference>
<dbReference type="InterPro" id="IPR012713">
    <property type="entry name" value="PfdB"/>
</dbReference>
<organism evidence="11 12">
    <name type="scientific">Methanospirillum lacunae</name>
    <dbReference type="NCBI Taxonomy" id="668570"/>
    <lineage>
        <taxon>Archaea</taxon>
        <taxon>Methanobacteriati</taxon>
        <taxon>Methanobacteriota</taxon>
        <taxon>Stenosarchaea group</taxon>
        <taxon>Methanomicrobia</taxon>
        <taxon>Methanomicrobiales</taxon>
        <taxon>Methanospirillaceae</taxon>
        <taxon>Methanospirillum</taxon>
    </lineage>
</organism>
<dbReference type="AlphaFoldDB" id="A0A2V2N376"/>
<dbReference type="PANTHER" id="PTHR20903:SF0">
    <property type="entry name" value="PREFOLDIN SUBUNIT 1"/>
    <property type="match status" value="1"/>
</dbReference>
<evidence type="ECO:0000256" key="5">
    <source>
        <dbReference type="ARBA" id="ARBA00022490"/>
    </source>
</evidence>
<dbReference type="EMBL" id="QGMY01000017">
    <property type="protein sequence ID" value="PWR69951.1"/>
    <property type="molecule type" value="Genomic_DNA"/>
</dbReference>